<dbReference type="SUPFAM" id="SSF56784">
    <property type="entry name" value="HAD-like"/>
    <property type="match status" value="1"/>
</dbReference>
<evidence type="ECO:0000256" key="5">
    <source>
        <dbReference type="ARBA" id="ARBA00022801"/>
    </source>
</evidence>
<keyword evidence="5 8" id="KW-0378">Hydrolase</keyword>
<dbReference type="GO" id="GO:0046872">
    <property type="term" value="F:metal ion binding"/>
    <property type="evidence" value="ECO:0007669"/>
    <property type="project" value="UniProtKB-KW"/>
</dbReference>
<dbReference type="EMBL" id="CP088147">
    <property type="protein sequence ID" value="UTU54275.1"/>
    <property type="molecule type" value="Genomic_DNA"/>
</dbReference>
<dbReference type="PANTHER" id="PTHR42891">
    <property type="entry name" value="D-GLYCERO-BETA-D-MANNO-HEPTOSE-1,7-BISPHOSPHATE 7-PHOSPHATASE"/>
    <property type="match status" value="1"/>
</dbReference>
<dbReference type="NCBIfam" id="TIGR01656">
    <property type="entry name" value="Histidinol-ppas"/>
    <property type="match status" value="1"/>
</dbReference>
<name>A0AB38TI10_9HYPH</name>
<dbReference type="InterPro" id="IPR023214">
    <property type="entry name" value="HAD_sf"/>
</dbReference>
<protein>
    <recommendedName>
        <fullName evidence="7">D,D-heptose 1,7-bisphosphate phosphatase</fullName>
    </recommendedName>
</protein>
<sequence>MADPTTSGRYPLAEPGLWVEQVGSKVFAAGSPALFLDRDGTINIDTGYPDDPAEMVLRADIAAVIAAANGAGIPVIVVTNQSGIARGYFGWSDFAAVNGRVLELLRADNAFVDMVLACAYHEAGSGPLAAADHPMRKPNPGMLLEAARRLGLDLRRSLIVGDKEADMEAGQRAGLSQGWLVDGEQSSQGGFETWPLRGQGDLDGLLAAIAALGAAPGER</sequence>
<dbReference type="GO" id="GO:0005975">
    <property type="term" value="P:carbohydrate metabolic process"/>
    <property type="evidence" value="ECO:0007669"/>
    <property type="project" value="InterPro"/>
</dbReference>
<evidence type="ECO:0000256" key="2">
    <source>
        <dbReference type="ARBA" id="ARBA00005628"/>
    </source>
</evidence>
<keyword evidence="6" id="KW-0119">Carbohydrate metabolism</keyword>
<evidence type="ECO:0000256" key="4">
    <source>
        <dbReference type="ARBA" id="ARBA00022723"/>
    </source>
</evidence>
<dbReference type="InterPro" id="IPR006549">
    <property type="entry name" value="HAD-SF_hydro_IIIA"/>
</dbReference>
<dbReference type="NCBIfam" id="TIGR01549">
    <property type="entry name" value="HAD-SF-IA-v1"/>
    <property type="match status" value="1"/>
</dbReference>
<gene>
    <name evidence="8" type="ORF">LRP29_13150</name>
</gene>
<dbReference type="GO" id="GO:0016791">
    <property type="term" value="F:phosphatase activity"/>
    <property type="evidence" value="ECO:0007669"/>
    <property type="project" value="InterPro"/>
</dbReference>
<dbReference type="InterPro" id="IPR006439">
    <property type="entry name" value="HAD-SF_hydro_IA"/>
</dbReference>
<dbReference type="NCBIfam" id="TIGR01662">
    <property type="entry name" value="HAD-SF-IIIA"/>
    <property type="match status" value="1"/>
</dbReference>
<keyword evidence="4" id="KW-0479">Metal-binding</keyword>
<dbReference type="RefSeq" id="WP_024504152.1">
    <property type="nucleotide sequence ID" value="NZ_CP088147.1"/>
</dbReference>
<accession>A0AB38TI10</accession>
<reference evidence="8 9" key="1">
    <citation type="journal article" date="2022" name="Microbiol. Resour. Announc.">
        <title>Complete Genome Sequence of Mesorhizobium ciceri Strain R30, a Rhizobium Used as a Commercial Inoculant for Chickpea in Argentina.</title>
        <authorList>
            <person name="Foresto E."/>
            <person name="Revale S."/>
            <person name="Primo E."/>
            <person name="Nievas F."/>
            <person name="Carezzano E."/>
            <person name="Puente M."/>
            <person name="Alzari P."/>
            <person name="Mart M."/>
            <person name="Ben-Assaya M."/>
            <person name="Mornico D."/>
            <person name="Santoro M."/>
            <person name="Mart F."/>
            <person name="Giordano W."/>
            <person name="Bogino P."/>
        </authorList>
    </citation>
    <scope>NUCLEOTIDE SEQUENCE [LARGE SCALE GENOMIC DNA]</scope>
    <source>
        <strain evidence="8 9">R30</strain>
    </source>
</reference>
<dbReference type="InterPro" id="IPR006543">
    <property type="entry name" value="Histidinol-phos"/>
</dbReference>
<evidence type="ECO:0000256" key="7">
    <source>
        <dbReference type="ARBA" id="ARBA00031828"/>
    </source>
</evidence>
<evidence type="ECO:0000313" key="9">
    <source>
        <dbReference type="Proteomes" id="UP001060070"/>
    </source>
</evidence>
<dbReference type="GO" id="GO:0005737">
    <property type="term" value="C:cytoplasm"/>
    <property type="evidence" value="ECO:0007669"/>
    <property type="project" value="UniProtKB-SubCell"/>
</dbReference>
<dbReference type="Gene3D" id="3.40.50.1000">
    <property type="entry name" value="HAD superfamily/HAD-like"/>
    <property type="match status" value="1"/>
</dbReference>
<organism evidence="8 9">
    <name type="scientific">Mesorhizobium ciceri</name>
    <dbReference type="NCBI Taxonomy" id="39645"/>
    <lineage>
        <taxon>Bacteria</taxon>
        <taxon>Pseudomonadati</taxon>
        <taxon>Pseudomonadota</taxon>
        <taxon>Alphaproteobacteria</taxon>
        <taxon>Hyphomicrobiales</taxon>
        <taxon>Phyllobacteriaceae</taxon>
        <taxon>Mesorhizobium</taxon>
    </lineage>
</organism>
<evidence type="ECO:0000256" key="3">
    <source>
        <dbReference type="ARBA" id="ARBA00022490"/>
    </source>
</evidence>
<keyword evidence="9" id="KW-1185">Reference proteome</keyword>
<dbReference type="InterPro" id="IPR036412">
    <property type="entry name" value="HAD-like_sf"/>
</dbReference>
<dbReference type="PANTHER" id="PTHR42891:SF1">
    <property type="entry name" value="D-GLYCERO-BETA-D-MANNO-HEPTOSE-1,7-BISPHOSPHATE 7-PHOSPHATASE"/>
    <property type="match status" value="1"/>
</dbReference>
<evidence type="ECO:0000256" key="6">
    <source>
        <dbReference type="ARBA" id="ARBA00023277"/>
    </source>
</evidence>
<dbReference type="Pfam" id="PF13242">
    <property type="entry name" value="Hydrolase_like"/>
    <property type="match status" value="1"/>
</dbReference>
<evidence type="ECO:0000256" key="1">
    <source>
        <dbReference type="ARBA" id="ARBA00004496"/>
    </source>
</evidence>
<dbReference type="AlphaFoldDB" id="A0AB38TI10"/>
<evidence type="ECO:0000313" key="8">
    <source>
        <dbReference type="EMBL" id="UTU54275.1"/>
    </source>
</evidence>
<dbReference type="Proteomes" id="UP001060070">
    <property type="component" value="Chromosome"/>
</dbReference>
<keyword evidence="3" id="KW-0963">Cytoplasm</keyword>
<dbReference type="InterPro" id="IPR004446">
    <property type="entry name" value="Heptose_bisP_phosphatase"/>
</dbReference>
<proteinExistence type="inferred from homology"/>
<comment type="similarity">
    <text evidence="2">Belongs to the GmhB family.</text>
</comment>
<comment type="subcellular location">
    <subcellularLocation>
        <location evidence="1">Cytoplasm</location>
    </subcellularLocation>
</comment>
<dbReference type="CDD" id="cd07503">
    <property type="entry name" value="HAD_HisB-N"/>
    <property type="match status" value="1"/>
</dbReference>